<keyword evidence="1" id="KW-1133">Transmembrane helix</keyword>
<dbReference type="InterPro" id="IPR021354">
    <property type="entry name" value="DUF2975"/>
</dbReference>
<reference evidence="2 3" key="1">
    <citation type="submission" date="2024-04" db="EMBL/GenBank/DDBJ databases">
        <title>Albibacterium profundi sp. nov., isolated from sediment of the Challenger Deep of Mariana Trench.</title>
        <authorList>
            <person name="Wang Y."/>
        </authorList>
    </citation>
    <scope>NUCLEOTIDE SEQUENCE [LARGE SCALE GENOMIC DNA]</scope>
    <source>
        <strain evidence="2 3">RHL897</strain>
    </source>
</reference>
<accession>A0ABV5CFZ4</accession>
<feature type="transmembrane region" description="Helical" evidence="1">
    <location>
        <begin position="12"/>
        <end position="38"/>
    </location>
</feature>
<protein>
    <submittedName>
        <fullName evidence="2">DUF2975 domain-containing protein</fullName>
    </submittedName>
</protein>
<comment type="caution">
    <text evidence="2">The sequence shown here is derived from an EMBL/GenBank/DDBJ whole genome shotgun (WGS) entry which is preliminary data.</text>
</comment>
<evidence type="ECO:0000313" key="2">
    <source>
        <dbReference type="EMBL" id="MFB5946480.1"/>
    </source>
</evidence>
<keyword evidence="1" id="KW-0812">Transmembrane</keyword>
<feature type="transmembrane region" description="Helical" evidence="1">
    <location>
        <begin position="104"/>
        <end position="123"/>
    </location>
</feature>
<dbReference type="RefSeq" id="WP_375558009.1">
    <property type="nucleotide sequence ID" value="NZ_JBBVGT010000003.1"/>
</dbReference>
<dbReference type="Pfam" id="PF11188">
    <property type="entry name" value="DUF2975"/>
    <property type="match status" value="1"/>
</dbReference>
<keyword evidence="3" id="KW-1185">Reference proteome</keyword>
<name>A0ABV5CFZ4_9SPHI</name>
<gene>
    <name evidence="2" type="ORF">WKR92_11615</name>
</gene>
<organism evidence="2 3">
    <name type="scientific">Albibacterium profundi</name>
    <dbReference type="NCBI Taxonomy" id="3134906"/>
    <lineage>
        <taxon>Bacteria</taxon>
        <taxon>Pseudomonadati</taxon>
        <taxon>Bacteroidota</taxon>
        <taxon>Sphingobacteriia</taxon>
        <taxon>Sphingobacteriales</taxon>
        <taxon>Sphingobacteriaceae</taxon>
        <taxon>Albibacterium</taxon>
    </lineage>
</organism>
<dbReference type="EMBL" id="JBBVGT010000003">
    <property type="protein sequence ID" value="MFB5946480.1"/>
    <property type="molecule type" value="Genomic_DNA"/>
</dbReference>
<sequence>MNTNQVLTLLKIASWIIFVGFAIKAGAMLVSFSISLLINPDASKDLYLGLDLHDIYQYSQLHYISMGIFIILIAALKAYLLYWVIKIFSKINIVHPFSQEVVKWLMAMSNIALQIGVLVLISTSYSHSLTEKGLNFSYDGGDAEFLLLAGILFIVAHIFKKGIEIQSENELTV</sequence>
<proteinExistence type="predicted"/>
<evidence type="ECO:0000256" key="1">
    <source>
        <dbReference type="SAM" id="Phobius"/>
    </source>
</evidence>
<evidence type="ECO:0000313" key="3">
    <source>
        <dbReference type="Proteomes" id="UP001580928"/>
    </source>
</evidence>
<feature type="transmembrane region" description="Helical" evidence="1">
    <location>
        <begin position="61"/>
        <end position="84"/>
    </location>
</feature>
<feature type="transmembrane region" description="Helical" evidence="1">
    <location>
        <begin position="143"/>
        <end position="159"/>
    </location>
</feature>
<keyword evidence="1" id="KW-0472">Membrane</keyword>
<dbReference type="Proteomes" id="UP001580928">
    <property type="component" value="Unassembled WGS sequence"/>
</dbReference>